<proteinExistence type="predicted"/>
<dbReference type="PANTHER" id="PTHR13800:SF12">
    <property type="entry name" value="TRANSIENT RECEPTOR POTENTIAL CATION CHANNEL SUBFAMILY M MEMBER-LIKE 2"/>
    <property type="match status" value="1"/>
</dbReference>
<reference evidence="7" key="1">
    <citation type="submission" date="2022-08" db="UniProtKB">
        <authorList>
            <consortium name="EnsemblMetazoa"/>
        </authorList>
    </citation>
    <scope>IDENTIFICATION</scope>
    <source>
        <strain evidence="7">05x7-T-G4-1.051#20</strain>
    </source>
</reference>
<name>A0A8W8NWB7_MAGGI</name>
<evidence type="ECO:0000256" key="4">
    <source>
        <dbReference type="ARBA" id="ARBA00023136"/>
    </source>
</evidence>
<dbReference type="GO" id="GO:0005886">
    <property type="term" value="C:plasma membrane"/>
    <property type="evidence" value="ECO:0007669"/>
    <property type="project" value="TreeGrafter"/>
</dbReference>
<keyword evidence="8" id="KW-1185">Reference proteome</keyword>
<keyword evidence="2 5" id="KW-0812">Transmembrane</keyword>
<evidence type="ECO:0000256" key="5">
    <source>
        <dbReference type="SAM" id="Phobius"/>
    </source>
</evidence>
<protein>
    <recommendedName>
        <fullName evidence="6">Ion transport domain-containing protein</fullName>
    </recommendedName>
</protein>
<keyword evidence="4 5" id="KW-0472">Membrane</keyword>
<comment type="subcellular location">
    <subcellularLocation>
        <location evidence="1">Membrane</location>
        <topology evidence="1">Multi-pass membrane protein</topology>
    </subcellularLocation>
</comment>
<dbReference type="PANTHER" id="PTHR13800">
    <property type="entry name" value="TRANSIENT RECEPTOR POTENTIAL CATION CHANNEL, SUBFAMILY M, MEMBER 6"/>
    <property type="match status" value="1"/>
</dbReference>
<feature type="domain" description="Ion transport" evidence="6">
    <location>
        <begin position="97"/>
        <end position="190"/>
    </location>
</feature>
<dbReference type="EnsemblMetazoa" id="G7700.1">
    <property type="protein sequence ID" value="G7700.1:cds"/>
    <property type="gene ID" value="G7700"/>
</dbReference>
<dbReference type="SUPFAM" id="SSF53098">
    <property type="entry name" value="Ribonuclease H-like"/>
    <property type="match status" value="1"/>
</dbReference>
<feature type="transmembrane region" description="Helical" evidence="5">
    <location>
        <begin position="104"/>
        <end position="127"/>
    </location>
</feature>
<evidence type="ECO:0000259" key="6">
    <source>
        <dbReference type="Pfam" id="PF00520"/>
    </source>
</evidence>
<dbReference type="InterPro" id="IPR050927">
    <property type="entry name" value="TRPM"/>
</dbReference>
<dbReference type="Pfam" id="PF00520">
    <property type="entry name" value="Ion_trans"/>
    <property type="match status" value="1"/>
</dbReference>
<evidence type="ECO:0000256" key="1">
    <source>
        <dbReference type="ARBA" id="ARBA00004141"/>
    </source>
</evidence>
<dbReference type="InterPro" id="IPR036397">
    <property type="entry name" value="RNaseH_sf"/>
</dbReference>
<dbReference type="InterPro" id="IPR005821">
    <property type="entry name" value="Ion_trans_dom"/>
</dbReference>
<dbReference type="Gene3D" id="3.30.420.10">
    <property type="entry name" value="Ribonuclease H-like superfamily/Ribonuclease H"/>
    <property type="match status" value="1"/>
</dbReference>
<keyword evidence="3 5" id="KW-1133">Transmembrane helix</keyword>
<evidence type="ECO:0000313" key="7">
    <source>
        <dbReference type="EnsemblMetazoa" id="G7700.1:cds"/>
    </source>
</evidence>
<feature type="transmembrane region" description="Helical" evidence="5">
    <location>
        <begin position="133"/>
        <end position="153"/>
    </location>
</feature>
<evidence type="ECO:0000256" key="2">
    <source>
        <dbReference type="ARBA" id="ARBA00022692"/>
    </source>
</evidence>
<dbReference type="InterPro" id="IPR012337">
    <property type="entry name" value="RNaseH-like_sf"/>
</dbReference>
<organism evidence="7 8">
    <name type="scientific">Magallana gigas</name>
    <name type="common">Pacific oyster</name>
    <name type="synonym">Crassostrea gigas</name>
    <dbReference type="NCBI Taxonomy" id="29159"/>
    <lineage>
        <taxon>Eukaryota</taxon>
        <taxon>Metazoa</taxon>
        <taxon>Spiralia</taxon>
        <taxon>Lophotrochozoa</taxon>
        <taxon>Mollusca</taxon>
        <taxon>Bivalvia</taxon>
        <taxon>Autobranchia</taxon>
        <taxon>Pteriomorphia</taxon>
        <taxon>Ostreida</taxon>
        <taxon>Ostreoidea</taxon>
        <taxon>Ostreidae</taxon>
        <taxon>Magallana</taxon>
    </lineage>
</organism>
<dbReference type="AlphaFoldDB" id="A0A8W8NWB7"/>
<dbReference type="GO" id="GO:0003676">
    <property type="term" value="F:nucleic acid binding"/>
    <property type="evidence" value="ECO:0007669"/>
    <property type="project" value="InterPro"/>
</dbReference>
<evidence type="ECO:0000256" key="3">
    <source>
        <dbReference type="ARBA" id="ARBA00022989"/>
    </source>
</evidence>
<feature type="transmembrane region" description="Helical" evidence="5">
    <location>
        <begin position="173"/>
        <end position="193"/>
    </location>
</feature>
<sequence length="226" mass="26406">MLHVAQQFTPAFMHHCLGACERVHATLAKRLTPYKTNDKSNWEDCLSPIVFSINCPVNTSLGYSPYEIVFLRRPTFPLVKGCMKDQSRSHRSYYRRMKRYLNDFWNVVDLLSYVSLIAALCICHFHLSQTFTYARRMFSLSLLVMYLKFLEVFFIHGKLGPTPLMIKEILKDLLGFLSVAVFVVLGVGIYYHANLWPDHQTILKGDWTNWRIWTIIYYPFGNSTES</sequence>
<evidence type="ECO:0000313" key="8">
    <source>
        <dbReference type="Proteomes" id="UP000005408"/>
    </source>
</evidence>
<dbReference type="Proteomes" id="UP000005408">
    <property type="component" value="Unassembled WGS sequence"/>
</dbReference>
<accession>A0A8W8NWB7</accession>
<dbReference type="GO" id="GO:0099604">
    <property type="term" value="F:ligand-gated calcium channel activity"/>
    <property type="evidence" value="ECO:0007669"/>
    <property type="project" value="TreeGrafter"/>
</dbReference>